<accession>A0AAW0FHS2</accession>
<keyword evidence="1" id="KW-0812">Transmembrane</keyword>
<sequence length="170" mass="18350">MSVLGLTLQELTSIISETRSTNDIIVVALVGIIKKSVSIATNAAILGLTLSVTLSILKISQTTGTRTKLAFMLFCNGFLHFGILLILYIVAIVLDVFTVANTLPNKHTSLFIYIQMIIGSILLSHFILDLRSMYPTNSDSASTSQKSSTSIEGNFGDALNCSWSETDRGS</sequence>
<name>A0AAW0FHS2_9APHY</name>
<keyword evidence="3" id="KW-1185">Reference proteome</keyword>
<organism evidence="2 3">
    <name type="scientific">Cerrena zonata</name>
    <dbReference type="NCBI Taxonomy" id="2478898"/>
    <lineage>
        <taxon>Eukaryota</taxon>
        <taxon>Fungi</taxon>
        <taxon>Dikarya</taxon>
        <taxon>Basidiomycota</taxon>
        <taxon>Agaricomycotina</taxon>
        <taxon>Agaricomycetes</taxon>
        <taxon>Polyporales</taxon>
        <taxon>Cerrenaceae</taxon>
        <taxon>Cerrena</taxon>
    </lineage>
</organism>
<evidence type="ECO:0000256" key="1">
    <source>
        <dbReference type="SAM" id="Phobius"/>
    </source>
</evidence>
<dbReference type="AlphaFoldDB" id="A0AAW0FHS2"/>
<feature type="transmembrane region" description="Helical" evidence="1">
    <location>
        <begin position="39"/>
        <end position="57"/>
    </location>
</feature>
<feature type="transmembrane region" description="Helical" evidence="1">
    <location>
        <begin position="69"/>
        <end position="90"/>
    </location>
</feature>
<protein>
    <submittedName>
        <fullName evidence="2">Uncharacterized protein</fullName>
    </submittedName>
</protein>
<dbReference type="EMBL" id="JASBNA010000094">
    <property type="protein sequence ID" value="KAK7677148.1"/>
    <property type="molecule type" value="Genomic_DNA"/>
</dbReference>
<proteinExistence type="predicted"/>
<feature type="transmembrane region" description="Helical" evidence="1">
    <location>
        <begin position="110"/>
        <end position="128"/>
    </location>
</feature>
<keyword evidence="1" id="KW-1133">Transmembrane helix</keyword>
<keyword evidence="1" id="KW-0472">Membrane</keyword>
<gene>
    <name evidence="2" type="ORF">QCA50_019857</name>
</gene>
<evidence type="ECO:0000313" key="2">
    <source>
        <dbReference type="EMBL" id="KAK7677148.1"/>
    </source>
</evidence>
<comment type="caution">
    <text evidence="2">The sequence shown here is derived from an EMBL/GenBank/DDBJ whole genome shotgun (WGS) entry which is preliminary data.</text>
</comment>
<reference evidence="2 3" key="1">
    <citation type="submission" date="2022-09" db="EMBL/GenBank/DDBJ databases">
        <authorList>
            <person name="Palmer J.M."/>
        </authorList>
    </citation>
    <scope>NUCLEOTIDE SEQUENCE [LARGE SCALE GENOMIC DNA]</scope>
    <source>
        <strain evidence="2 3">DSM 7382</strain>
    </source>
</reference>
<dbReference type="Proteomes" id="UP001385951">
    <property type="component" value="Unassembled WGS sequence"/>
</dbReference>
<evidence type="ECO:0000313" key="3">
    <source>
        <dbReference type="Proteomes" id="UP001385951"/>
    </source>
</evidence>